<dbReference type="InterPro" id="IPR019426">
    <property type="entry name" value="7TM_GPCR_serpentine_rcpt_Srv"/>
</dbReference>
<feature type="transmembrane region" description="Helical" evidence="1">
    <location>
        <begin position="6"/>
        <end position="30"/>
    </location>
</feature>
<gene>
    <name evidence="2" type="primary">Acey_s0425.g1229</name>
    <name evidence="2" type="ORF">Y032_0425g1229</name>
</gene>
<protein>
    <recommendedName>
        <fullName evidence="4">Serpentine receptor class gamma</fullName>
    </recommendedName>
</protein>
<keyword evidence="3" id="KW-1185">Reference proteome</keyword>
<keyword evidence="1" id="KW-0812">Transmembrane</keyword>
<sequence>MTELLAFMTVFLLISSAVNVISVVFLCIRARTYKNDRAERNMFILALLDFFIEAAFFILYVIIYAQSEASTVAFTLIPYASDILTFSNAYLLMILNKRIRMRVLSFVRCSGTIMTKSPVQSVQLSVVVVSAAKPSK</sequence>
<feature type="transmembrane region" description="Helical" evidence="1">
    <location>
        <begin position="76"/>
        <end position="95"/>
    </location>
</feature>
<organism evidence="2 3">
    <name type="scientific">Ancylostoma ceylanicum</name>
    <dbReference type="NCBI Taxonomy" id="53326"/>
    <lineage>
        <taxon>Eukaryota</taxon>
        <taxon>Metazoa</taxon>
        <taxon>Ecdysozoa</taxon>
        <taxon>Nematoda</taxon>
        <taxon>Chromadorea</taxon>
        <taxon>Rhabditida</taxon>
        <taxon>Rhabditina</taxon>
        <taxon>Rhabditomorpha</taxon>
        <taxon>Strongyloidea</taxon>
        <taxon>Ancylostomatidae</taxon>
        <taxon>Ancylostomatinae</taxon>
        <taxon>Ancylostoma</taxon>
    </lineage>
</organism>
<evidence type="ECO:0000313" key="2">
    <source>
        <dbReference type="EMBL" id="EYC45501.1"/>
    </source>
</evidence>
<dbReference type="OrthoDB" id="5795908at2759"/>
<evidence type="ECO:0000256" key="1">
    <source>
        <dbReference type="SAM" id="Phobius"/>
    </source>
</evidence>
<dbReference type="Pfam" id="PF10323">
    <property type="entry name" value="7TM_GPCR_Srv"/>
    <property type="match status" value="1"/>
</dbReference>
<keyword evidence="1" id="KW-0472">Membrane</keyword>
<accession>A0A016X0X6</accession>
<dbReference type="EMBL" id="JARK01000025">
    <property type="protein sequence ID" value="EYC45501.1"/>
    <property type="molecule type" value="Genomic_DNA"/>
</dbReference>
<dbReference type="PANTHER" id="PTHR31552:SF26">
    <property type="entry name" value="SERPENTINE RECEPTOR CLASS GAMMA-31"/>
    <property type="match status" value="1"/>
</dbReference>
<reference evidence="3" key="1">
    <citation type="journal article" date="2015" name="Nat. Genet.">
        <title>The genome and transcriptome of the zoonotic hookworm Ancylostoma ceylanicum identify infection-specific gene families.</title>
        <authorList>
            <person name="Schwarz E.M."/>
            <person name="Hu Y."/>
            <person name="Antoshechkin I."/>
            <person name="Miller M.M."/>
            <person name="Sternberg P.W."/>
            <person name="Aroian R.V."/>
        </authorList>
    </citation>
    <scope>NUCLEOTIDE SEQUENCE</scope>
    <source>
        <strain evidence="3">HY135</strain>
    </source>
</reference>
<dbReference type="AlphaFoldDB" id="A0A016X0X6"/>
<dbReference type="Proteomes" id="UP000024635">
    <property type="component" value="Unassembled WGS sequence"/>
</dbReference>
<evidence type="ECO:0008006" key="4">
    <source>
        <dbReference type="Google" id="ProtNLM"/>
    </source>
</evidence>
<comment type="caution">
    <text evidence="2">The sequence shown here is derived from an EMBL/GenBank/DDBJ whole genome shotgun (WGS) entry which is preliminary data.</text>
</comment>
<name>A0A016X0X6_9BILA</name>
<feature type="transmembrane region" description="Helical" evidence="1">
    <location>
        <begin position="42"/>
        <end position="64"/>
    </location>
</feature>
<evidence type="ECO:0000313" key="3">
    <source>
        <dbReference type="Proteomes" id="UP000024635"/>
    </source>
</evidence>
<dbReference type="PANTHER" id="PTHR31552">
    <property type="entry name" value="SERPENTINE RECEPTOR CLASS GAMMA"/>
    <property type="match status" value="1"/>
</dbReference>
<keyword evidence="1" id="KW-1133">Transmembrane helix</keyword>
<proteinExistence type="predicted"/>
<dbReference type="STRING" id="53326.A0A016X0X6"/>